<keyword evidence="4" id="KW-1185">Reference proteome</keyword>
<evidence type="ECO:0000313" key="3">
    <source>
        <dbReference type="EMBL" id="OIJ19998.1"/>
    </source>
</evidence>
<protein>
    <recommendedName>
        <fullName evidence="1">Glycosyltransferase 61 catalytic domain-containing protein</fullName>
    </recommendedName>
</protein>
<reference evidence="2 4" key="1">
    <citation type="submission" date="2016-10" db="EMBL/GenBank/DDBJ databases">
        <title>Draft genome sequences of four alkaliphilic bacteria belonging to the Anaerobacillus genus.</title>
        <authorList>
            <person name="Bassil N.M."/>
            <person name="Lloyd J.R."/>
        </authorList>
    </citation>
    <scope>NUCLEOTIDE SEQUENCE [LARGE SCALE GENOMIC DNA]</scope>
    <source>
        <strain evidence="2 4">DSM 22531</strain>
    </source>
</reference>
<organism evidence="2 4">
    <name type="scientific">Anaerobacillus alkalidiazotrophicus</name>
    <dbReference type="NCBI Taxonomy" id="472963"/>
    <lineage>
        <taxon>Bacteria</taxon>
        <taxon>Bacillati</taxon>
        <taxon>Bacillota</taxon>
        <taxon>Bacilli</taxon>
        <taxon>Bacillales</taxon>
        <taxon>Bacillaceae</taxon>
        <taxon>Anaerobacillus</taxon>
    </lineage>
</organism>
<feature type="domain" description="Glycosyltransferase 61 catalytic" evidence="1">
    <location>
        <begin position="146"/>
        <end position="314"/>
    </location>
</feature>
<proteinExistence type="predicted"/>
<evidence type="ECO:0000313" key="2">
    <source>
        <dbReference type="EMBL" id="OIJ18519.1"/>
    </source>
</evidence>
<dbReference type="RefSeq" id="WP_071390122.1">
    <property type="nucleotide sequence ID" value="NZ_MLQS01000017.1"/>
</dbReference>
<dbReference type="InterPro" id="IPR049625">
    <property type="entry name" value="Glyco_transf_61_cat"/>
</dbReference>
<dbReference type="STRING" id="472963.BKP45_13210"/>
<dbReference type="Proteomes" id="UP000180057">
    <property type="component" value="Unassembled WGS sequence"/>
</dbReference>
<dbReference type="Pfam" id="PF04577">
    <property type="entry name" value="Glyco_transf_61"/>
    <property type="match status" value="1"/>
</dbReference>
<dbReference type="AlphaFoldDB" id="A0A1S2M1D1"/>
<dbReference type="InterPro" id="IPR024698">
    <property type="entry name" value="Caps_psacc_synth_Cps23fI-typ"/>
</dbReference>
<gene>
    <name evidence="3" type="ORF">BKP45_13210</name>
    <name evidence="2" type="ORF">BKP45_18925</name>
</gene>
<comment type="caution">
    <text evidence="2">The sequence shown here is derived from an EMBL/GenBank/DDBJ whole genome shotgun (WGS) entry which is preliminary data.</text>
</comment>
<dbReference type="OrthoDB" id="7843421at2"/>
<dbReference type="GO" id="GO:0016757">
    <property type="term" value="F:glycosyltransferase activity"/>
    <property type="evidence" value="ECO:0007669"/>
    <property type="project" value="InterPro"/>
</dbReference>
<evidence type="ECO:0000313" key="4">
    <source>
        <dbReference type="Proteomes" id="UP000180057"/>
    </source>
</evidence>
<dbReference type="EMBL" id="MLQS01000017">
    <property type="protein sequence ID" value="OIJ19998.1"/>
    <property type="molecule type" value="Genomic_DNA"/>
</dbReference>
<name>A0A1S2M1D1_9BACI</name>
<sequence length="378" mass="44072">MEQIRTLRNLKLVDYRNICEVKNFKDLENQFTKKNHFYLIEQPEKITVIPPSNAPVAKDFIPTSCTTNEFYLARINDGICIKNQIITYGDKYILPDTFRNYDLDPPHRSLQYNRITNSFLIKNKLTKQIFVPGDSIFLSGENSNGFGHFLLEVISRLWITQYLDISQYKILMNPHDRKRWQLDLLRALGIRSKQIVYLHHPTKCERLHIPVQSFVLRKYASTFASSIWQKIADYYDDGLGPKKIYVSRSKLNKKRRILRNELAVEQLFASHGFMIIHPQELTIKQQINFFRNAEMIAGPSGSAMYNCVFQNNPTIKLILTPSNFFKLSDVLINTLNKGKLHYFTGETVDVTLPENVADWTIDTGILQKYLHNLLNEMS</sequence>
<dbReference type="PIRSF" id="PIRSF030158">
    <property type="entry name" value="UCP030158"/>
    <property type="match status" value="1"/>
</dbReference>
<evidence type="ECO:0000259" key="1">
    <source>
        <dbReference type="Pfam" id="PF04577"/>
    </source>
</evidence>
<accession>A0A1S2M1D1</accession>
<dbReference type="EMBL" id="MLQS01000030">
    <property type="protein sequence ID" value="OIJ18519.1"/>
    <property type="molecule type" value="Genomic_DNA"/>
</dbReference>